<gene>
    <name evidence="3" type="ORF">BSL78_08889</name>
</gene>
<keyword evidence="4" id="KW-1185">Reference proteome</keyword>
<dbReference type="AlphaFoldDB" id="A0A2G8L1R0"/>
<proteinExistence type="inferred from homology"/>
<dbReference type="PANTHER" id="PTHR45964:SF9">
    <property type="entry name" value="SULFOTRANSFERASE"/>
    <property type="match status" value="1"/>
</dbReference>
<organism evidence="3 4">
    <name type="scientific">Stichopus japonicus</name>
    <name type="common">Sea cucumber</name>
    <dbReference type="NCBI Taxonomy" id="307972"/>
    <lineage>
        <taxon>Eukaryota</taxon>
        <taxon>Metazoa</taxon>
        <taxon>Echinodermata</taxon>
        <taxon>Eleutherozoa</taxon>
        <taxon>Echinozoa</taxon>
        <taxon>Holothuroidea</taxon>
        <taxon>Aspidochirotacea</taxon>
        <taxon>Aspidochirotida</taxon>
        <taxon>Stichopodidae</taxon>
        <taxon>Apostichopus</taxon>
    </lineage>
</organism>
<dbReference type="SUPFAM" id="SSF52540">
    <property type="entry name" value="P-loop containing nucleoside triphosphate hydrolases"/>
    <property type="match status" value="1"/>
</dbReference>
<dbReference type="Gene3D" id="3.40.50.300">
    <property type="entry name" value="P-loop containing nucleotide triphosphate hydrolases"/>
    <property type="match status" value="1"/>
</dbReference>
<dbReference type="InterPro" id="IPR051589">
    <property type="entry name" value="Sialate-O-sulfotransferase"/>
</dbReference>
<dbReference type="InterPro" id="IPR027417">
    <property type="entry name" value="P-loop_NTPase"/>
</dbReference>
<protein>
    <submittedName>
        <fullName evidence="3">Putative WSC domain-containing protein 2</fullName>
    </submittedName>
</protein>
<sequence length="145" mass="17384">MRFYSRLRNVSMPEIIRSMRNRDERWTKFLPIYAEKWRDTAINWITLCERLMIVFYEDLEENPIHELTRMVKFLGQPVLPRRIQCAVHLYAPMKGRQDHASQMTFDPYTSEMHGIVDGYITEVNRTLLQKNANPLPVYEKYLLSS</sequence>
<dbReference type="STRING" id="307972.A0A2G8L1R0"/>
<evidence type="ECO:0000313" key="4">
    <source>
        <dbReference type="Proteomes" id="UP000230750"/>
    </source>
</evidence>
<comment type="similarity">
    <text evidence="1">Belongs to the WSCD family.</text>
</comment>
<dbReference type="GO" id="GO:0008146">
    <property type="term" value="F:sulfotransferase activity"/>
    <property type="evidence" value="ECO:0007669"/>
    <property type="project" value="InterPro"/>
</dbReference>
<feature type="domain" description="Sulfotransferase" evidence="2">
    <location>
        <begin position="31"/>
        <end position="101"/>
    </location>
</feature>
<accession>A0A2G8L1R0</accession>
<name>A0A2G8L1R0_STIJA</name>
<dbReference type="Proteomes" id="UP000230750">
    <property type="component" value="Unassembled WGS sequence"/>
</dbReference>
<comment type="caution">
    <text evidence="3">The sequence shown here is derived from an EMBL/GenBank/DDBJ whole genome shotgun (WGS) entry which is preliminary data.</text>
</comment>
<evidence type="ECO:0000313" key="3">
    <source>
        <dbReference type="EMBL" id="PIK54209.1"/>
    </source>
</evidence>
<dbReference type="Pfam" id="PF00685">
    <property type="entry name" value="Sulfotransfer_1"/>
    <property type="match status" value="1"/>
</dbReference>
<dbReference type="InterPro" id="IPR000863">
    <property type="entry name" value="Sulfotransferase_dom"/>
</dbReference>
<evidence type="ECO:0000259" key="2">
    <source>
        <dbReference type="Pfam" id="PF00685"/>
    </source>
</evidence>
<dbReference type="OrthoDB" id="6355878at2759"/>
<dbReference type="PANTHER" id="PTHR45964">
    <property type="entry name" value="WSCD FAMILY MEMBER CG9164"/>
    <property type="match status" value="1"/>
</dbReference>
<evidence type="ECO:0000256" key="1">
    <source>
        <dbReference type="ARBA" id="ARBA00010236"/>
    </source>
</evidence>
<dbReference type="EMBL" id="MRZV01000258">
    <property type="protein sequence ID" value="PIK54209.1"/>
    <property type="molecule type" value="Genomic_DNA"/>
</dbReference>
<reference evidence="3 4" key="1">
    <citation type="journal article" date="2017" name="PLoS Biol.">
        <title>The sea cucumber genome provides insights into morphological evolution and visceral regeneration.</title>
        <authorList>
            <person name="Zhang X."/>
            <person name="Sun L."/>
            <person name="Yuan J."/>
            <person name="Sun Y."/>
            <person name="Gao Y."/>
            <person name="Zhang L."/>
            <person name="Li S."/>
            <person name="Dai H."/>
            <person name="Hamel J.F."/>
            <person name="Liu C."/>
            <person name="Yu Y."/>
            <person name="Liu S."/>
            <person name="Lin W."/>
            <person name="Guo K."/>
            <person name="Jin S."/>
            <person name="Xu P."/>
            <person name="Storey K.B."/>
            <person name="Huan P."/>
            <person name="Zhang T."/>
            <person name="Zhou Y."/>
            <person name="Zhang J."/>
            <person name="Lin C."/>
            <person name="Li X."/>
            <person name="Xing L."/>
            <person name="Huo D."/>
            <person name="Sun M."/>
            <person name="Wang L."/>
            <person name="Mercier A."/>
            <person name="Li F."/>
            <person name="Yang H."/>
            <person name="Xiang J."/>
        </authorList>
    </citation>
    <scope>NUCLEOTIDE SEQUENCE [LARGE SCALE GENOMIC DNA]</scope>
    <source>
        <strain evidence="3">Shaxun</strain>
        <tissue evidence="3">Muscle</tissue>
    </source>
</reference>